<dbReference type="RefSeq" id="WP_160631650.1">
    <property type="nucleotide sequence ID" value="NZ_WWNE01000003.1"/>
</dbReference>
<organism evidence="1 2">
    <name type="scientific">Acidiluteibacter ferrifornacis</name>
    <dbReference type="NCBI Taxonomy" id="2692424"/>
    <lineage>
        <taxon>Bacteria</taxon>
        <taxon>Pseudomonadati</taxon>
        <taxon>Bacteroidota</taxon>
        <taxon>Flavobacteriia</taxon>
        <taxon>Flavobacteriales</taxon>
        <taxon>Cryomorphaceae</taxon>
        <taxon>Acidiluteibacter</taxon>
    </lineage>
</organism>
<dbReference type="PROSITE" id="PS51257">
    <property type="entry name" value="PROKAR_LIPOPROTEIN"/>
    <property type="match status" value="1"/>
</dbReference>
<name>A0A6N9NK15_9FLAO</name>
<dbReference type="InterPro" id="IPR046219">
    <property type="entry name" value="DUF6252"/>
</dbReference>
<dbReference type="EMBL" id="WWNE01000003">
    <property type="protein sequence ID" value="NBG64985.1"/>
    <property type="molecule type" value="Genomic_DNA"/>
</dbReference>
<dbReference type="Proteomes" id="UP000470771">
    <property type="component" value="Unassembled WGS sequence"/>
</dbReference>
<evidence type="ECO:0000313" key="2">
    <source>
        <dbReference type="Proteomes" id="UP000470771"/>
    </source>
</evidence>
<dbReference type="Pfam" id="PF19765">
    <property type="entry name" value="DUF6252"/>
    <property type="match status" value="2"/>
</dbReference>
<proteinExistence type="predicted"/>
<gene>
    <name evidence="1" type="ORF">GQN54_02575</name>
</gene>
<dbReference type="AlphaFoldDB" id="A0A6N9NK15"/>
<protein>
    <submittedName>
        <fullName evidence="1">Uncharacterized protein</fullName>
    </submittedName>
</protein>
<comment type="caution">
    <text evidence="1">The sequence shown here is derived from an EMBL/GenBank/DDBJ whole genome shotgun (WGS) entry which is preliminary data.</text>
</comment>
<sequence length="300" mass="32506">MKNLLIAIITLAFTITFTSCEKETSLTPNPLYNQTLSQPQSFQADIDSSTYIFNITTSVESSGLLNLEGVKGNYKIVVVTSSLTPGVYKTIDNGLNNVSIYINNGVMGIYSSAFVPVPDMEVKINSFDAINRTITGSFSGLVQDISTKDTIRISNGIFTNVKVLKGPDVNLGKMTAKIDGTPFESYFCVQTSASYNGFEISQIDGSSTGVNKSLKLLFDDKIKTGTFNIDGFDISAQYYANLSSNQDPFKDIYDGISGSIVVSKVDTVAKIVEGTFNFEALNIDSDTVKVTDGKFEAVIQ</sequence>
<accession>A0A6N9NK15</accession>
<reference evidence="1 2" key="1">
    <citation type="submission" date="2019-12" db="EMBL/GenBank/DDBJ databases">
        <authorList>
            <person name="Zhao J."/>
        </authorList>
    </citation>
    <scope>NUCLEOTIDE SEQUENCE [LARGE SCALE GENOMIC DNA]</scope>
    <source>
        <strain evidence="1 2">S-15</strain>
    </source>
</reference>
<keyword evidence="2" id="KW-1185">Reference proteome</keyword>
<evidence type="ECO:0000313" key="1">
    <source>
        <dbReference type="EMBL" id="NBG64985.1"/>
    </source>
</evidence>